<sequence>MKNLFTYELELPVNDQDQIAGPENAKITIVEYGDYECPHCKMAMPIVKRIKEDYGDDLRLVFRNFPLTQIHKFANDAARAAELAGEYDKFWEMHELIFRNQDQLDIDHLIDYAKQLGIDSDEFSARLEQNEKVEKVKSDFMSGVESGVNGTPSFFVNGKKYEGSWEYEDFSKILKEL</sequence>
<evidence type="ECO:0000256" key="1">
    <source>
        <dbReference type="ARBA" id="ARBA00005791"/>
    </source>
</evidence>
<dbReference type="InterPro" id="IPR036249">
    <property type="entry name" value="Thioredoxin-like_sf"/>
</dbReference>
<evidence type="ECO:0000313" key="3">
    <source>
        <dbReference type="EMBL" id="WGH75130.1"/>
    </source>
</evidence>
<dbReference type="Gene3D" id="3.40.30.10">
    <property type="entry name" value="Glutaredoxin"/>
    <property type="match status" value="1"/>
</dbReference>
<gene>
    <name evidence="3" type="ORF">P8625_13795</name>
</gene>
<dbReference type="EMBL" id="CP122539">
    <property type="protein sequence ID" value="WGH75130.1"/>
    <property type="molecule type" value="Genomic_DNA"/>
</dbReference>
<dbReference type="PROSITE" id="PS51352">
    <property type="entry name" value="THIOREDOXIN_2"/>
    <property type="match status" value="1"/>
</dbReference>
<feature type="domain" description="Thioredoxin" evidence="2">
    <location>
        <begin position="1"/>
        <end position="177"/>
    </location>
</feature>
<dbReference type="Pfam" id="PF13462">
    <property type="entry name" value="Thioredoxin_4"/>
    <property type="match status" value="1"/>
</dbReference>
<evidence type="ECO:0000259" key="2">
    <source>
        <dbReference type="PROSITE" id="PS51352"/>
    </source>
</evidence>
<dbReference type="SUPFAM" id="SSF52833">
    <property type="entry name" value="Thioredoxin-like"/>
    <property type="match status" value="1"/>
</dbReference>
<dbReference type="RefSeq" id="WP_279651020.1">
    <property type="nucleotide sequence ID" value="NZ_CP122539.1"/>
</dbReference>
<accession>A0ABY8L1A0</accession>
<keyword evidence="4" id="KW-1185">Reference proteome</keyword>
<dbReference type="InterPro" id="IPR013766">
    <property type="entry name" value="Thioredoxin_domain"/>
</dbReference>
<dbReference type="Proteomes" id="UP001232001">
    <property type="component" value="Chromosome"/>
</dbReference>
<organism evidence="3 4">
    <name type="scientific">Tenacibaculum tangerinum</name>
    <dbReference type="NCBI Taxonomy" id="3038772"/>
    <lineage>
        <taxon>Bacteria</taxon>
        <taxon>Pseudomonadati</taxon>
        <taxon>Bacteroidota</taxon>
        <taxon>Flavobacteriia</taxon>
        <taxon>Flavobacteriales</taxon>
        <taxon>Flavobacteriaceae</taxon>
        <taxon>Tenacibaculum</taxon>
    </lineage>
</organism>
<evidence type="ECO:0000313" key="4">
    <source>
        <dbReference type="Proteomes" id="UP001232001"/>
    </source>
</evidence>
<comment type="similarity">
    <text evidence="1">Belongs to the thioredoxin family. DsbA subfamily.</text>
</comment>
<reference evidence="3 4" key="1">
    <citation type="submission" date="2023-04" db="EMBL/GenBank/DDBJ databases">
        <title>Tenacibaculum tangerinum sp. nov., isolated from sea tidal flat of South Korea.</title>
        <authorList>
            <person name="Lee S.H."/>
            <person name="Kim J.-J."/>
        </authorList>
    </citation>
    <scope>NUCLEOTIDE SEQUENCE [LARGE SCALE GENOMIC DNA]</scope>
    <source>
        <strain evidence="3 4">GRR-S3-23</strain>
    </source>
</reference>
<protein>
    <submittedName>
        <fullName evidence="3">DsbA family protein</fullName>
    </submittedName>
</protein>
<name>A0ABY8L1A0_9FLAO</name>
<proteinExistence type="inferred from homology"/>
<dbReference type="InterPro" id="IPR012336">
    <property type="entry name" value="Thioredoxin-like_fold"/>
</dbReference>
<dbReference type="PANTHER" id="PTHR13887:SF55">
    <property type="entry name" value="SLR0313 PROTEIN"/>
    <property type="match status" value="1"/>
</dbReference>
<dbReference type="PANTHER" id="PTHR13887">
    <property type="entry name" value="GLUTATHIONE S-TRANSFERASE KAPPA"/>
    <property type="match status" value="1"/>
</dbReference>